<protein>
    <submittedName>
        <fullName evidence="1">Uncharacterized protein</fullName>
    </submittedName>
</protein>
<reference evidence="2" key="1">
    <citation type="journal article" date="2019" name="Int. J. Syst. Evol. Microbiol.">
        <title>The Global Catalogue of Microorganisms (GCM) 10K type strain sequencing project: providing services to taxonomists for standard genome sequencing and annotation.</title>
        <authorList>
            <consortium name="The Broad Institute Genomics Platform"/>
            <consortium name="The Broad Institute Genome Sequencing Center for Infectious Disease"/>
            <person name="Wu L."/>
            <person name="Ma J."/>
        </authorList>
    </citation>
    <scope>NUCLEOTIDE SEQUENCE [LARGE SCALE GENOMIC DNA]</scope>
    <source>
        <strain evidence="2">NBRC 3266</strain>
    </source>
</reference>
<evidence type="ECO:0000313" key="2">
    <source>
        <dbReference type="Proteomes" id="UP001156629"/>
    </source>
</evidence>
<gene>
    <name evidence="1" type="ORF">GCM10007870_24930</name>
</gene>
<dbReference type="EMBL" id="BSNV01000040">
    <property type="protein sequence ID" value="GLQ66908.1"/>
    <property type="molecule type" value="Genomic_DNA"/>
</dbReference>
<proteinExistence type="predicted"/>
<name>A0ABQ5WTM2_9PROT</name>
<keyword evidence="2" id="KW-1185">Reference proteome</keyword>
<dbReference type="GeneID" id="76196183"/>
<sequence length="181" mass="20783">MKYFIVVFSIFLGILYPEDGISHEVGLLKYNIYNSSINDTIKYIGKNLPMPLEMVSNIFGIFPPLVRANDNFILYNGKTDKGGVSKIDKKFITIDGYYIDFVEEKMFNPPYISEILIGFNSSKKCLNPDMFSSIVNNRLYISEIDFLYSSVINNFIKININYYDGIKCVSSIDLKNIKINN</sequence>
<evidence type="ECO:0000313" key="1">
    <source>
        <dbReference type="EMBL" id="GLQ66908.1"/>
    </source>
</evidence>
<comment type="caution">
    <text evidence="1">The sequence shown here is derived from an EMBL/GenBank/DDBJ whole genome shotgun (WGS) entry which is preliminary data.</text>
</comment>
<accession>A0ABQ5WTM2</accession>
<dbReference type="Proteomes" id="UP001156629">
    <property type="component" value="Unassembled WGS sequence"/>
</dbReference>
<dbReference type="RefSeq" id="WP_145994766.1">
    <property type="nucleotide sequence ID" value="NZ_BEWP01000014.1"/>
</dbReference>
<organism evidence="1 2">
    <name type="scientific">Gluconobacter kondonii</name>
    <dbReference type="NCBI Taxonomy" id="941463"/>
    <lineage>
        <taxon>Bacteria</taxon>
        <taxon>Pseudomonadati</taxon>
        <taxon>Pseudomonadota</taxon>
        <taxon>Alphaproteobacteria</taxon>
        <taxon>Acetobacterales</taxon>
        <taxon>Acetobacteraceae</taxon>
        <taxon>Gluconobacter</taxon>
    </lineage>
</organism>